<keyword evidence="4" id="KW-0747">Spliceosome</keyword>
<dbReference type="GeneID" id="94334880"/>
<dbReference type="GO" id="GO:0008380">
    <property type="term" value="P:RNA splicing"/>
    <property type="evidence" value="ECO:0007669"/>
    <property type="project" value="UniProtKB-KW"/>
</dbReference>
<dbReference type="RefSeq" id="XP_067804422.1">
    <property type="nucleotide sequence ID" value="XM_067945631.1"/>
</dbReference>
<dbReference type="GO" id="GO:0005681">
    <property type="term" value="C:spliceosomal complex"/>
    <property type="evidence" value="ECO:0007669"/>
    <property type="project" value="UniProtKB-KW"/>
</dbReference>
<dbReference type="Proteomes" id="UP001214638">
    <property type="component" value="Unassembled WGS sequence"/>
</dbReference>
<dbReference type="EMBL" id="JALLKP010000001">
    <property type="protein sequence ID" value="KAK2197580.1"/>
    <property type="molecule type" value="Genomic_DNA"/>
</dbReference>
<comment type="subcellular location">
    <subcellularLocation>
        <location evidence="1">Nucleus</location>
    </subcellularLocation>
</comment>
<reference evidence="10" key="1">
    <citation type="journal article" date="2023" name="Nat. Microbiol.">
        <title>Babesia duncani multi-omics identifies virulence factors and drug targets.</title>
        <authorList>
            <person name="Singh P."/>
            <person name="Lonardi S."/>
            <person name="Liang Q."/>
            <person name="Vydyam P."/>
            <person name="Khabirova E."/>
            <person name="Fang T."/>
            <person name="Gihaz S."/>
            <person name="Thekkiniath J."/>
            <person name="Munshi M."/>
            <person name="Abel S."/>
            <person name="Ciampossin L."/>
            <person name="Batugedara G."/>
            <person name="Gupta M."/>
            <person name="Lu X.M."/>
            <person name="Lenz T."/>
            <person name="Chakravarty S."/>
            <person name="Cornillot E."/>
            <person name="Hu Y."/>
            <person name="Ma W."/>
            <person name="Gonzalez L.M."/>
            <person name="Sanchez S."/>
            <person name="Estrada K."/>
            <person name="Sanchez-Flores A."/>
            <person name="Montero E."/>
            <person name="Harb O.S."/>
            <person name="Le Roch K.G."/>
            <person name="Mamoun C.B."/>
        </authorList>
    </citation>
    <scope>NUCLEOTIDE SEQUENCE</scope>
    <source>
        <strain evidence="10">WA1</strain>
    </source>
</reference>
<evidence type="ECO:0000256" key="2">
    <source>
        <dbReference type="ARBA" id="ARBA00005954"/>
    </source>
</evidence>
<dbReference type="PANTHER" id="PTHR36562">
    <property type="entry name" value="SERINE/ARGININE REPETITIVE MATRIX 2"/>
    <property type="match status" value="1"/>
</dbReference>
<proteinExistence type="inferred from homology"/>
<organism evidence="10 11">
    <name type="scientific">Babesia duncani</name>
    <dbReference type="NCBI Taxonomy" id="323732"/>
    <lineage>
        <taxon>Eukaryota</taxon>
        <taxon>Sar</taxon>
        <taxon>Alveolata</taxon>
        <taxon>Apicomplexa</taxon>
        <taxon>Aconoidasida</taxon>
        <taxon>Piroplasmida</taxon>
        <taxon>Babesiidae</taxon>
        <taxon>Babesia</taxon>
    </lineage>
</organism>
<dbReference type="KEGG" id="bdw:94334880"/>
<evidence type="ECO:0000256" key="8">
    <source>
        <dbReference type="SAM" id="MobiDB-lite"/>
    </source>
</evidence>
<feature type="coiled-coil region" evidence="7">
    <location>
        <begin position="69"/>
        <end position="98"/>
    </location>
</feature>
<evidence type="ECO:0000313" key="10">
    <source>
        <dbReference type="EMBL" id="KAK2197580.1"/>
    </source>
</evidence>
<evidence type="ECO:0000256" key="3">
    <source>
        <dbReference type="ARBA" id="ARBA00022664"/>
    </source>
</evidence>
<feature type="compositionally biased region" description="Low complexity" evidence="8">
    <location>
        <begin position="145"/>
        <end position="159"/>
    </location>
</feature>
<sequence>MFNGVGLKTPRGSGTNGYVQRSLATLPISKIVKNGDQAAILTRPRMRADPQILMHERKRKIEVKLMELRIKLEDEMTLEEIENEIAKERAILMAQLESEPLEEPKMQHNENASHSMAATKAIQLEKMERALKIQKSNRRFQKRGSSLYSSRSNSNDSSNTPVAIGALLGKNAQEAPFQDLIVGHIQHLKVQDQLRDLLQGQIAPNPQGQLVLQDQKIRQHQGLYIPNGVVIGAIHRIIKEKDHDDADILQADHHQDQGRVITARDGMTQVTVDHQAQI</sequence>
<evidence type="ECO:0000256" key="5">
    <source>
        <dbReference type="ARBA" id="ARBA00023187"/>
    </source>
</evidence>
<keyword evidence="6" id="KW-0539">Nucleus</keyword>
<evidence type="ECO:0000256" key="1">
    <source>
        <dbReference type="ARBA" id="ARBA00004123"/>
    </source>
</evidence>
<dbReference type="AlphaFoldDB" id="A0AAD9PMU6"/>
<dbReference type="PANTHER" id="PTHR36562:SF5">
    <property type="entry name" value="SERINE_ARGININE REPETITIVE MATRIX 2"/>
    <property type="match status" value="1"/>
</dbReference>
<gene>
    <name evidence="10" type="ORF">BdWA1_000582</name>
</gene>
<feature type="region of interest" description="Disordered" evidence="8">
    <location>
        <begin position="134"/>
        <end position="159"/>
    </location>
</feature>
<keyword evidence="7" id="KW-0175">Coiled coil</keyword>
<dbReference type="SMART" id="SM01115">
    <property type="entry name" value="cwf21"/>
    <property type="match status" value="1"/>
</dbReference>
<dbReference type="CDD" id="cd21372">
    <property type="entry name" value="cwf21_CWC21-like"/>
    <property type="match status" value="1"/>
</dbReference>
<feature type="domain" description="CWF21" evidence="9">
    <location>
        <begin position="53"/>
        <end position="97"/>
    </location>
</feature>
<dbReference type="Pfam" id="PF08312">
    <property type="entry name" value="cwf21"/>
    <property type="match status" value="1"/>
</dbReference>
<evidence type="ECO:0000256" key="6">
    <source>
        <dbReference type="ARBA" id="ARBA00023242"/>
    </source>
</evidence>
<comment type="caution">
    <text evidence="10">The sequence shown here is derived from an EMBL/GenBank/DDBJ whole genome shotgun (WGS) entry which is preliminary data.</text>
</comment>
<keyword evidence="11" id="KW-1185">Reference proteome</keyword>
<keyword evidence="5" id="KW-0508">mRNA splicing</keyword>
<dbReference type="GO" id="GO:0006397">
    <property type="term" value="P:mRNA processing"/>
    <property type="evidence" value="ECO:0007669"/>
    <property type="project" value="UniProtKB-KW"/>
</dbReference>
<dbReference type="InterPro" id="IPR013170">
    <property type="entry name" value="mRNA_splic_Cwf21_dom"/>
</dbReference>
<dbReference type="InterPro" id="IPR051372">
    <property type="entry name" value="CWC21"/>
</dbReference>
<evidence type="ECO:0000256" key="4">
    <source>
        <dbReference type="ARBA" id="ARBA00022728"/>
    </source>
</evidence>
<protein>
    <submittedName>
        <fullName evidence="10">mRNA splicing factor Cwf21 domain</fullName>
    </submittedName>
</protein>
<keyword evidence="3" id="KW-0507">mRNA processing</keyword>
<accession>A0AAD9PMU6</accession>
<evidence type="ECO:0000313" key="11">
    <source>
        <dbReference type="Proteomes" id="UP001214638"/>
    </source>
</evidence>
<comment type="similarity">
    <text evidence="2">Belongs to the CWC21 family.</text>
</comment>
<name>A0AAD9PMU6_9APIC</name>
<evidence type="ECO:0000256" key="7">
    <source>
        <dbReference type="SAM" id="Coils"/>
    </source>
</evidence>
<evidence type="ECO:0000259" key="9">
    <source>
        <dbReference type="SMART" id="SM01115"/>
    </source>
</evidence>